<keyword evidence="2" id="KW-1185">Reference proteome</keyword>
<proteinExistence type="predicted"/>
<protein>
    <submittedName>
        <fullName evidence="1">Uncharacterized protein</fullName>
    </submittedName>
</protein>
<sequence length="261" mass="29947">MNISDVPFIGAEPFQMLKEPHFQTLQEVNLSFLTTEQGYMLQDVLASCPSLEIVEAFVLDAAAVQEDKRPWACLGLKEFTKAIEVTKEPPGESQVLMREQKQEQSRAIYAQLARLENLQYLSLKPRRWCSVSFGKESLSLRLEMGLDLLTAQTPLEVLHLYKSQNMDRNDILWMAKNWTNVRMVDGGLLSGRKAGKRAFKDKYLWDYEHARILNSHGVETLESVYEDAYLDEVRHLLGKGWPESDDLVHVEEEPGDLEETD</sequence>
<dbReference type="Proteomes" id="UP000738359">
    <property type="component" value="Unassembled WGS sequence"/>
</dbReference>
<gene>
    <name evidence="1" type="ORF">BGZ70_000439</name>
</gene>
<name>A0A9P6IYE8_MORAP</name>
<dbReference type="EMBL" id="JAAAHY010001084">
    <property type="protein sequence ID" value="KAF9952898.1"/>
    <property type="molecule type" value="Genomic_DNA"/>
</dbReference>
<organism evidence="1 2">
    <name type="scientific">Mortierella alpina</name>
    <name type="common">Oleaginous fungus</name>
    <name type="synonym">Mortierella renispora</name>
    <dbReference type="NCBI Taxonomy" id="64518"/>
    <lineage>
        <taxon>Eukaryota</taxon>
        <taxon>Fungi</taxon>
        <taxon>Fungi incertae sedis</taxon>
        <taxon>Mucoromycota</taxon>
        <taxon>Mortierellomycotina</taxon>
        <taxon>Mortierellomycetes</taxon>
        <taxon>Mortierellales</taxon>
        <taxon>Mortierellaceae</taxon>
        <taxon>Mortierella</taxon>
    </lineage>
</organism>
<dbReference type="OrthoDB" id="2347616at2759"/>
<evidence type="ECO:0000313" key="1">
    <source>
        <dbReference type="EMBL" id="KAF9952898.1"/>
    </source>
</evidence>
<dbReference type="AlphaFoldDB" id="A0A9P6IYE8"/>
<reference evidence="1" key="1">
    <citation type="journal article" date="2020" name="Fungal Divers.">
        <title>Resolving the Mortierellaceae phylogeny through synthesis of multi-gene phylogenetics and phylogenomics.</title>
        <authorList>
            <person name="Vandepol N."/>
            <person name="Liber J."/>
            <person name="Desiro A."/>
            <person name="Na H."/>
            <person name="Kennedy M."/>
            <person name="Barry K."/>
            <person name="Grigoriev I.V."/>
            <person name="Miller A.N."/>
            <person name="O'Donnell K."/>
            <person name="Stajich J.E."/>
            <person name="Bonito G."/>
        </authorList>
    </citation>
    <scope>NUCLEOTIDE SEQUENCE</scope>
    <source>
        <strain evidence="1">CK1249</strain>
    </source>
</reference>
<accession>A0A9P6IYE8</accession>
<evidence type="ECO:0000313" key="2">
    <source>
        <dbReference type="Proteomes" id="UP000738359"/>
    </source>
</evidence>
<comment type="caution">
    <text evidence="1">The sequence shown here is derived from an EMBL/GenBank/DDBJ whole genome shotgun (WGS) entry which is preliminary data.</text>
</comment>